<dbReference type="AlphaFoldDB" id="A0A1I0MH39"/>
<evidence type="ECO:0000256" key="1">
    <source>
        <dbReference type="ARBA" id="ARBA00006525"/>
    </source>
</evidence>
<evidence type="ECO:0000313" key="4">
    <source>
        <dbReference type="Proteomes" id="UP000199701"/>
    </source>
</evidence>
<comment type="similarity">
    <text evidence="1">Belongs to the DprA/Smf family.</text>
</comment>
<accession>A0A1I0MH39</accession>
<reference evidence="3 4" key="1">
    <citation type="submission" date="2016-10" db="EMBL/GenBank/DDBJ databases">
        <authorList>
            <person name="de Groot N.N."/>
        </authorList>
    </citation>
    <scope>NUCLEOTIDE SEQUENCE [LARGE SCALE GENOMIC DNA]</scope>
    <source>
        <strain evidence="3 4">DSM 9179</strain>
    </source>
</reference>
<dbReference type="PANTHER" id="PTHR43022">
    <property type="entry name" value="PROTEIN SMF"/>
    <property type="match status" value="1"/>
</dbReference>
<organism evidence="3 4">
    <name type="scientific">[Clostridium] fimetarium</name>
    <dbReference type="NCBI Taxonomy" id="99656"/>
    <lineage>
        <taxon>Bacteria</taxon>
        <taxon>Bacillati</taxon>
        <taxon>Bacillota</taxon>
        <taxon>Clostridia</taxon>
        <taxon>Lachnospirales</taxon>
        <taxon>Lachnospiraceae</taxon>
    </lineage>
</organism>
<dbReference type="STRING" id="99656.SAMN05421659_101502"/>
<gene>
    <name evidence="3" type="ORF">SAMN05421659_101502</name>
</gene>
<name>A0A1I0MH39_9FIRM</name>
<evidence type="ECO:0000313" key="3">
    <source>
        <dbReference type="EMBL" id="SEV87398.1"/>
    </source>
</evidence>
<dbReference type="Proteomes" id="UP000199701">
    <property type="component" value="Unassembled WGS sequence"/>
</dbReference>
<dbReference type="RefSeq" id="WP_092450190.1">
    <property type="nucleotide sequence ID" value="NZ_FOJI01000001.1"/>
</dbReference>
<keyword evidence="4" id="KW-1185">Reference proteome</keyword>
<feature type="domain" description="Smf/DprA SLOG" evidence="2">
    <location>
        <begin position="96"/>
        <end position="289"/>
    </location>
</feature>
<dbReference type="EMBL" id="FOJI01000001">
    <property type="protein sequence ID" value="SEV87398.1"/>
    <property type="molecule type" value="Genomic_DNA"/>
</dbReference>
<protein>
    <submittedName>
        <fullName evidence="3">Predicted Rossmann fold nucleotide-binding protein DprA/Smf involved in DNA uptake</fullName>
    </submittedName>
</protein>
<dbReference type="OrthoDB" id="9785707at2"/>
<dbReference type="Gene3D" id="3.40.50.450">
    <property type="match status" value="1"/>
</dbReference>
<dbReference type="InterPro" id="IPR003488">
    <property type="entry name" value="DprA"/>
</dbReference>
<proteinExistence type="inferred from homology"/>
<dbReference type="GO" id="GO:0009294">
    <property type="term" value="P:DNA-mediated transformation"/>
    <property type="evidence" value="ECO:0007669"/>
    <property type="project" value="InterPro"/>
</dbReference>
<evidence type="ECO:0000259" key="2">
    <source>
        <dbReference type="Pfam" id="PF02481"/>
    </source>
</evidence>
<dbReference type="Pfam" id="PF02481">
    <property type="entry name" value="DNA_processg_A"/>
    <property type="match status" value="1"/>
</dbReference>
<dbReference type="InterPro" id="IPR057666">
    <property type="entry name" value="DrpA_SLOG"/>
</dbReference>
<sequence>MEFTDNAMATILICSHLGLNNNDLKPYTLGEWNMLVDTLLTTKYKDPLALLGQDVANVMHLLKYTEAQELRLNGLLSRGASIAFSLDQLSRKGIYVVTRGDKQYPILLRKRLTKKTPPILFYAGNLELASKVGIAVVGSRNIDIEGEEYAKKLVQKAVTEKLIIFSGGARGIDSISETTAIACGGAVVSFVADALTVKIKKREVIASIQNNQMLLITDSNPDVEFTVARAMNRNKYIYASSYGAFVIASDYNKGGTWTGAMENIKNNWVKTFVWNHSDYAGNGEMISRGGIAIGDLSEENLLELMKKKETYSYQEDIFSAGQVSEEVVAEDNDGSKK</sequence>
<dbReference type="SUPFAM" id="SSF102405">
    <property type="entry name" value="MCP/YpsA-like"/>
    <property type="match status" value="1"/>
</dbReference>
<dbReference type="PANTHER" id="PTHR43022:SF1">
    <property type="entry name" value="PROTEIN SMF"/>
    <property type="match status" value="1"/>
</dbReference>